<feature type="transmembrane region" description="Helical" evidence="2">
    <location>
        <begin position="21"/>
        <end position="48"/>
    </location>
</feature>
<evidence type="ECO:0000256" key="2">
    <source>
        <dbReference type="SAM" id="Phobius"/>
    </source>
</evidence>
<feature type="compositionally biased region" description="Basic residues" evidence="1">
    <location>
        <begin position="1"/>
        <end position="14"/>
    </location>
</feature>
<keyword evidence="4" id="KW-1185">Reference proteome</keyword>
<dbReference type="EMBL" id="KZ825879">
    <property type="protein sequence ID" value="PYH94078.1"/>
    <property type="molecule type" value="Genomic_DNA"/>
</dbReference>
<accession>A0A319E0Q2</accession>
<dbReference type="Proteomes" id="UP000247810">
    <property type="component" value="Unassembled WGS sequence"/>
</dbReference>
<evidence type="ECO:0000256" key="1">
    <source>
        <dbReference type="SAM" id="MobiDB-lite"/>
    </source>
</evidence>
<sequence length="51" mass="5347">MRLAGRRPVTKRSRSGLGGGGLWLPAAQTGGVAVPSLCWVIGTGWVAWWVA</sequence>
<reference evidence="3 4" key="1">
    <citation type="submission" date="2018-02" db="EMBL/GenBank/DDBJ databases">
        <title>The genomes of Aspergillus section Nigri reveals drivers in fungal speciation.</title>
        <authorList>
            <consortium name="DOE Joint Genome Institute"/>
            <person name="Vesth T.C."/>
            <person name="Nybo J."/>
            <person name="Theobald S."/>
            <person name="Brandl J."/>
            <person name="Frisvad J.C."/>
            <person name="Nielsen K.F."/>
            <person name="Lyhne E.K."/>
            <person name="Kogle M.E."/>
            <person name="Kuo A."/>
            <person name="Riley R."/>
            <person name="Clum A."/>
            <person name="Nolan M."/>
            <person name="Lipzen A."/>
            <person name="Salamov A."/>
            <person name="Henrissat B."/>
            <person name="Wiebenga A."/>
            <person name="De vries R.P."/>
            <person name="Grigoriev I.V."/>
            <person name="Mortensen U.H."/>
            <person name="Andersen M.R."/>
            <person name="Baker S.E."/>
        </authorList>
    </citation>
    <scope>NUCLEOTIDE SEQUENCE [LARGE SCALE GENOMIC DNA]</scope>
    <source>
        <strain evidence="3 4">CBS 707.79</strain>
    </source>
</reference>
<proteinExistence type="predicted"/>
<feature type="region of interest" description="Disordered" evidence="1">
    <location>
        <begin position="1"/>
        <end position="20"/>
    </location>
</feature>
<keyword evidence="2" id="KW-0812">Transmembrane</keyword>
<keyword evidence="2" id="KW-0472">Membrane</keyword>
<dbReference type="AlphaFoldDB" id="A0A319E0Q2"/>
<gene>
    <name evidence="3" type="ORF">BO71DRAFT_399126</name>
</gene>
<protein>
    <submittedName>
        <fullName evidence="3">Uncharacterized protein</fullName>
    </submittedName>
</protein>
<name>A0A319E0Q2_9EURO</name>
<evidence type="ECO:0000313" key="4">
    <source>
        <dbReference type="Proteomes" id="UP000247810"/>
    </source>
</evidence>
<dbReference type="VEuPathDB" id="FungiDB:BO71DRAFT_399126"/>
<evidence type="ECO:0000313" key="3">
    <source>
        <dbReference type="EMBL" id="PYH94078.1"/>
    </source>
</evidence>
<keyword evidence="2" id="KW-1133">Transmembrane helix</keyword>
<organism evidence="3 4">
    <name type="scientific">Aspergillus ellipticus CBS 707.79</name>
    <dbReference type="NCBI Taxonomy" id="1448320"/>
    <lineage>
        <taxon>Eukaryota</taxon>
        <taxon>Fungi</taxon>
        <taxon>Dikarya</taxon>
        <taxon>Ascomycota</taxon>
        <taxon>Pezizomycotina</taxon>
        <taxon>Eurotiomycetes</taxon>
        <taxon>Eurotiomycetidae</taxon>
        <taxon>Eurotiales</taxon>
        <taxon>Aspergillaceae</taxon>
        <taxon>Aspergillus</taxon>
        <taxon>Aspergillus subgen. Circumdati</taxon>
    </lineage>
</organism>